<dbReference type="Pfam" id="PF01131">
    <property type="entry name" value="Topoisom_bac"/>
    <property type="match status" value="1"/>
</dbReference>
<feature type="region of interest" description="Disordered" evidence="9">
    <location>
        <begin position="806"/>
        <end position="825"/>
    </location>
</feature>
<dbReference type="InterPro" id="IPR028612">
    <property type="entry name" value="Topoisom_1_IA"/>
</dbReference>
<gene>
    <name evidence="8 12" type="primary">topA</name>
    <name evidence="12" type="ORF">EXU48_12725</name>
</gene>
<evidence type="ECO:0000256" key="7">
    <source>
        <dbReference type="ARBA" id="ARBA00023235"/>
    </source>
</evidence>
<evidence type="ECO:0000256" key="1">
    <source>
        <dbReference type="ARBA" id="ARBA00000213"/>
    </source>
</evidence>
<accession>A0ABY2E3T2</accession>
<evidence type="ECO:0000256" key="2">
    <source>
        <dbReference type="ARBA" id="ARBA00009446"/>
    </source>
</evidence>
<comment type="function">
    <text evidence="8">Releases the supercoiling and torsional tension of DNA, which is introduced during the DNA replication and transcription, by transiently cleaving and rejoining one strand of the DNA duplex. Introduces a single-strand break via transesterification at a target site in duplex DNA. The scissile phosphodiester is attacked by the catalytic tyrosine of the enzyme, resulting in the formation of a DNA-(5'-phosphotyrosyl)-enzyme intermediate and the expulsion of a 3'-OH DNA strand. The free DNA strand then undergoes passage around the unbroken strand, thus removing DNA supercoils. Finally, in the religation step, the DNA 3'-OH attacks the covalent intermediate to expel the active-site tyrosine and restore the DNA phosphodiester backbone.</text>
</comment>
<dbReference type="SUPFAM" id="SSF56712">
    <property type="entry name" value="Prokaryotic type I DNA topoisomerase"/>
    <property type="match status" value="1"/>
</dbReference>
<feature type="site" description="Interaction with DNA" evidence="8">
    <location>
        <position position="158"/>
    </location>
</feature>
<dbReference type="InterPro" id="IPR013825">
    <property type="entry name" value="Topo_IA_cen_sub2"/>
</dbReference>
<dbReference type="InterPro" id="IPR034149">
    <property type="entry name" value="TOPRIM_TopoI"/>
</dbReference>
<keyword evidence="13" id="KW-1185">Reference proteome</keyword>
<keyword evidence="4" id="KW-0460">Magnesium</keyword>
<dbReference type="NCBIfam" id="TIGR01051">
    <property type="entry name" value="topA_bact"/>
    <property type="match status" value="1"/>
</dbReference>
<evidence type="ECO:0000256" key="6">
    <source>
        <dbReference type="ARBA" id="ARBA00023125"/>
    </source>
</evidence>
<feature type="domain" description="Topo IA-type catalytic" evidence="11">
    <location>
        <begin position="144"/>
        <end position="597"/>
    </location>
</feature>
<feature type="site" description="Interaction with DNA" evidence="8">
    <location>
        <position position="155"/>
    </location>
</feature>
<name>A0ABY2E3T2_9MICO</name>
<comment type="caution">
    <text evidence="12">The sequence shown here is derived from an EMBL/GenBank/DDBJ whole genome shotgun (WGS) entry which is preliminary data.</text>
</comment>
<dbReference type="SMART" id="SM00436">
    <property type="entry name" value="TOP1Bc"/>
    <property type="match status" value="1"/>
</dbReference>
<feature type="site" description="Interaction with DNA" evidence="8">
    <location>
        <position position="529"/>
    </location>
</feature>
<evidence type="ECO:0000259" key="11">
    <source>
        <dbReference type="PROSITE" id="PS52039"/>
    </source>
</evidence>
<protein>
    <recommendedName>
        <fullName evidence="8">DNA topoisomerase 1</fullName>
        <ecNumber evidence="8">5.6.2.1</ecNumber>
    </recommendedName>
    <alternativeName>
        <fullName evidence="8">DNA topoisomerase I</fullName>
    </alternativeName>
</protein>
<dbReference type="Pfam" id="PF01751">
    <property type="entry name" value="Toprim"/>
    <property type="match status" value="1"/>
</dbReference>
<evidence type="ECO:0000256" key="5">
    <source>
        <dbReference type="ARBA" id="ARBA00023029"/>
    </source>
</evidence>
<dbReference type="GO" id="GO:0016853">
    <property type="term" value="F:isomerase activity"/>
    <property type="evidence" value="ECO:0007669"/>
    <property type="project" value="UniProtKB-KW"/>
</dbReference>
<evidence type="ECO:0000256" key="8">
    <source>
        <dbReference type="HAMAP-Rule" id="MF_00952"/>
    </source>
</evidence>
<dbReference type="CDD" id="cd00186">
    <property type="entry name" value="TOP1Ac"/>
    <property type="match status" value="1"/>
</dbReference>
<evidence type="ECO:0000256" key="4">
    <source>
        <dbReference type="ARBA" id="ARBA00022842"/>
    </source>
</evidence>
<dbReference type="SMART" id="SM00493">
    <property type="entry name" value="TOPRIM"/>
    <property type="match status" value="1"/>
</dbReference>
<dbReference type="InterPro" id="IPR013497">
    <property type="entry name" value="Topo_IA_cen"/>
</dbReference>
<dbReference type="RefSeq" id="WP_133108009.1">
    <property type="nucleotide sequence ID" value="NZ_SMNA01000005.1"/>
</dbReference>
<feature type="site" description="Interaction with DNA" evidence="8">
    <location>
        <position position="170"/>
    </location>
</feature>
<keyword evidence="7 8" id="KW-0413">Isomerase</keyword>
<dbReference type="PROSITE" id="PS50880">
    <property type="entry name" value="TOPRIM"/>
    <property type="match status" value="1"/>
</dbReference>
<evidence type="ECO:0000313" key="12">
    <source>
        <dbReference type="EMBL" id="TDE94283.1"/>
    </source>
</evidence>
<sequence>MTTPQRRLVIVESPAKARTIAGYLGSDFDVEASVGHIRDLAQPSELPAEMKKGPYKKFAIDVDNGFDPYYVVDADKKKKVAELKKLLKGADELYLATDEDREGEAIAWHLLEVLEPKVPVKRMVFHEITREAIQRALETTRDLDTRLVDAQETRRLLDRLYGYEVSPVLWRKVRQGLSAGRVQSVATRLVVERERERMAFRSAEYWDIKGTFTGGRGQTAGTSFGARLVAVDGARVATGKDFGDDGVLRTRAAVQLTEADARGLVTALEGCQVQVRSVEEKPYTRRPAAPFTTSTLQQEASRKLRMNSRQAMRTAQTLYENGYITYMRTDSSALSGQAVAAARKQATELYGAEYIPAKPRVYATTSKGAQEAHEAIRPAGDSFRTPAQVSRELSGDQFRLYELIWKRTVASQMADAKGSTASIRLGTTASDGRDAEFAASGTVITFRGFLAAYEEGRDVERYEDRDAKDARLPDLQVGDGVTTEELVADGHETSPPPRYTEASLVKALEERGIGRPSTYAATIGVITDRGYVLRRGQALVPSWLAFSVVRLLEEHFPRLVDYDFTAAMESDLDRIAAGEADRVDWLTGFYFGHDGEEGLKDQVEDLGEIDAREINSIPLGNDIVLRVGRYGPYIEAPPETGGGEARRATVPDDIAPDELTLARATDLLESGGDGDRELGTDPESGHQIVARSGRYGPYVTEVLPESAEDGAPKKGAKKAAKPKPRTSSLFKDMDLNTVDLDTALKLLSLPRVVGTDPESGAEITAQNGRYGPYLKKGTDSRSLATEDQIFDVTLEQALEIYAQPKRGRGATAAPPLKEFGEDPVSGKPVVVKDGRFGAYVTDGTTNATLRKDDPVESLTAERAYELIAEKRAKGPAKKPARRVTTTRKAPAKKTTAKK</sequence>
<feature type="active site" description="O-(5'-phospho-DNA)-tyrosine intermediate" evidence="8">
    <location>
        <position position="326"/>
    </location>
</feature>
<feature type="compositionally biased region" description="Basic residues" evidence="9">
    <location>
        <begin position="714"/>
        <end position="724"/>
    </location>
</feature>
<dbReference type="HAMAP" id="MF_00952">
    <property type="entry name" value="Topoisom_1_prok"/>
    <property type="match status" value="1"/>
</dbReference>
<dbReference type="InterPro" id="IPR003601">
    <property type="entry name" value="Topo_IA_2"/>
</dbReference>
<dbReference type="CDD" id="cd03363">
    <property type="entry name" value="TOPRIM_TopoIA_TopoI"/>
    <property type="match status" value="1"/>
</dbReference>
<dbReference type="InterPro" id="IPR023406">
    <property type="entry name" value="Topo_IA_AS"/>
</dbReference>
<dbReference type="InterPro" id="IPR013826">
    <property type="entry name" value="Topo_IA_cen_sub3"/>
</dbReference>
<evidence type="ECO:0000256" key="9">
    <source>
        <dbReference type="SAM" id="MobiDB-lite"/>
    </source>
</evidence>
<comment type="subunit">
    <text evidence="8">Monomer.</text>
</comment>
<dbReference type="PANTHER" id="PTHR42785">
    <property type="entry name" value="DNA TOPOISOMERASE, TYPE IA, CORE"/>
    <property type="match status" value="1"/>
</dbReference>
<dbReference type="EC" id="5.6.2.1" evidence="8"/>
<dbReference type="InterPro" id="IPR000380">
    <property type="entry name" value="Topo_IA"/>
</dbReference>
<feature type="domain" description="Toprim" evidence="10">
    <location>
        <begin position="6"/>
        <end position="129"/>
    </location>
</feature>
<proteinExistence type="inferred from homology"/>
<comment type="catalytic activity">
    <reaction evidence="1 8">
        <text>ATP-independent breakage of single-stranded DNA, followed by passage and rejoining.</text>
        <dbReference type="EC" id="5.6.2.1"/>
    </reaction>
</comment>
<dbReference type="EMBL" id="SMNA01000005">
    <property type="protein sequence ID" value="TDE94283.1"/>
    <property type="molecule type" value="Genomic_DNA"/>
</dbReference>
<dbReference type="PROSITE" id="PS52039">
    <property type="entry name" value="TOPO_IA_2"/>
    <property type="match status" value="1"/>
</dbReference>
<dbReference type="InterPro" id="IPR013824">
    <property type="entry name" value="Topo_IA_cen_sub1"/>
</dbReference>
<dbReference type="Gene3D" id="1.10.460.10">
    <property type="entry name" value="Topoisomerase I, domain 2"/>
    <property type="match status" value="1"/>
</dbReference>
<keyword evidence="3" id="KW-0479">Metal-binding</keyword>
<feature type="region of interest" description="Interaction with DNA" evidence="8">
    <location>
        <begin position="178"/>
        <end position="183"/>
    </location>
</feature>
<dbReference type="InterPro" id="IPR005733">
    <property type="entry name" value="TopoI_bac-type"/>
</dbReference>
<comment type="similarity">
    <text evidence="2 8">Belongs to the type IA topoisomerase family.</text>
</comment>
<feature type="compositionally biased region" description="Basic residues" evidence="9">
    <location>
        <begin position="873"/>
        <end position="898"/>
    </location>
</feature>
<feature type="site" description="Interaction with DNA" evidence="8">
    <location>
        <position position="36"/>
    </location>
</feature>
<dbReference type="Gene3D" id="1.10.290.10">
    <property type="entry name" value="Topoisomerase I, domain 4"/>
    <property type="match status" value="1"/>
</dbReference>
<dbReference type="InterPro" id="IPR006171">
    <property type="entry name" value="TOPRIM_dom"/>
</dbReference>
<dbReference type="Proteomes" id="UP000504882">
    <property type="component" value="Unassembled WGS sequence"/>
</dbReference>
<dbReference type="SMART" id="SM00437">
    <property type="entry name" value="TOP1Ac"/>
    <property type="match status" value="1"/>
</dbReference>
<dbReference type="PROSITE" id="PS00396">
    <property type="entry name" value="TOPO_IA_1"/>
    <property type="match status" value="1"/>
</dbReference>
<dbReference type="Gene3D" id="3.40.50.140">
    <property type="match status" value="1"/>
</dbReference>
<feature type="site" description="Interaction with DNA" evidence="8">
    <location>
        <position position="154"/>
    </location>
</feature>
<evidence type="ECO:0000313" key="13">
    <source>
        <dbReference type="Proteomes" id="UP000504882"/>
    </source>
</evidence>
<dbReference type="PANTHER" id="PTHR42785:SF1">
    <property type="entry name" value="DNA TOPOISOMERASE"/>
    <property type="match status" value="1"/>
</dbReference>
<keyword evidence="5 8" id="KW-0799">Topoisomerase</keyword>
<feature type="site" description="Interaction with DNA" evidence="8">
    <location>
        <position position="328"/>
    </location>
</feature>
<feature type="site" description="Interaction with DNA" evidence="8">
    <location>
        <position position="163"/>
    </location>
</feature>
<dbReference type="InterPro" id="IPR023405">
    <property type="entry name" value="Topo_IA_core_domain"/>
</dbReference>
<organism evidence="12 13">
    <name type="scientific">Occultella glacieicola</name>
    <dbReference type="NCBI Taxonomy" id="2518684"/>
    <lineage>
        <taxon>Bacteria</taxon>
        <taxon>Bacillati</taxon>
        <taxon>Actinomycetota</taxon>
        <taxon>Actinomycetes</taxon>
        <taxon>Micrococcales</taxon>
        <taxon>Ruaniaceae</taxon>
        <taxon>Occultella</taxon>
    </lineage>
</organism>
<reference evidence="12 13" key="1">
    <citation type="submission" date="2019-03" db="EMBL/GenBank/DDBJ databases">
        <title>Genomic features of bacteria from cold environments.</title>
        <authorList>
            <person name="Shen L."/>
        </authorList>
    </citation>
    <scope>NUCLEOTIDE SEQUENCE [LARGE SCALE GENOMIC DNA]</scope>
    <source>
        <strain evidence="13">T3246-1</strain>
    </source>
</reference>
<keyword evidence="6 8" id="KW-0238">DNA-binding</keyword>
<dbReference type="InterPro" id="IPR025589">
    <property type="entry name" value="Toprim_C_rpt"/>
</dbReference>
<evidence type="ECO:0000259" key="10">
    <source>
        <dbReference type="PROSITE" id="PS50880"/>
    </source>
</evidence>
<dbReference type="InterPro" id="IPR003602">
    <property type="entry name" value="Topo_IA_DNA-bd_dom"/>
</dbReference>
<dbReference type="Pfam" id="PF13368">
    <property type="entry name" value="Toprim_C_rpt"/>
    <property type="match status" value="4"/>
</dbReference>
<evidence type="ECO:0000256" key="3">
    <source>
        <dbReference type="ARBA" id="ARBA00022723"/>
    </source>
</evidence>
<feature type="region of interest" description="Disordered" evidence="9">
    <location>
        <begin position="669"/>
        <end position="728"/>
    </location>
</feature>
<feature type="region of interest" description="Disordered" evidence="9">
    <location>
        <begin position="869"/>
        <end position="898"/>
    </location>
</feature>
<dbReference type="PRINTS" id="PR00417">
    <property type="entry name" value="PRTPISMRASEI"/>
</dbReference>
<dbReference type="Gene3D" id="2.70.20.10">
    <property type="entry name" value="Topoisomerase I, domain 3"/>
    <property type="match status" value="1"/>
</dbReference>